<dbReference type="EMBL" id="NBXA01000022">
    <property type="protein sequence ID" value="RFA11900.1"/>
    <property type="molecule type" value="Genomic_DNA"/>
</dbReference>
<evidence type="ECO:0000313" key="2">
    <source>
        <dbReference type="Proteomes" id="UP000256709"/>
    </source>
</evidence>
<protein>
    <recommendedName>
        <fullName evidence="3">Uridine kinase</fullName>
    </recommendedName>
</protein>
<comment type="caution">
    <text evidence="1">The sequence shown here is derived from an EMBL/GenBank/DDBJ whole genome shotgun (WGS) entry which is preliminary data.</text>
</comment>
<name>A0A3E0VQS2_9MICO</name>
<organism evidence="1 2">
    <name type="scientific">Subtercola boreus</name>
    <dbReference type="NCBI Taxonomy" id="120213"/>
    <lineage>
        <taxon>Bacteria</taxon>
        <taxon>Bacillati</taxon>
        <taxon>Actinomycetota</taxon>
        <taxon>Actinomycetes</taxon>
        <taxon>Micrococcales</taxon>
        <taxon>Microbacteriaceae</taxon>
        <taxon>Subtercola</taxon>
    </lineage>
</organism>
<proteinExistence type="predicted"/>
<evidence type="ECO:0000313" key="1">
    <source>
        <dbReference type="EMBL" id="RFA11900.1"/>
    </source>
</evidence>
<dbReference type="AlphaFoldDB" id="A0A3E0VQS2"/>
<dbReference type="Proteomes" id="UP000256709">
    <property type="component" value="Unassembled WGS sequence"/>
</dbReference>
<sequence length="195" mass="21150">MLSDALAAEIVHNYARGRRLVAVDGAAGTKLFADALGVALREAGHAVARATLDDFLRPRAAREEQGADSAPGYYDDRYDYSTFLRVLVQPFKLGGSAGFVAASFDASRDVPLAPRWLTAPADAILLVDGPFLQRPELRGIWNFVVYLEPDASKLDPRIDGADELYIGAVQPRSASDAIVSAIDENDPRRVFADRC</sequence>
<gene>
    <name evidence="1" type="ORF">B7R21_11165</name>
</gene>
<dbReference type="InterPro" id="IPR027417">
    <property type="entry name" value="P-loop_NTPase"/>
</dbReference>
<evidence type="ECO:0008006" key="3">
    <source>
        <dbReference type="Google" id="ProtNLM"/>
    </source>
</evidence>
<dbReference type="SUPFAM" id="SSF52540">
    <property type="entry name" value="P-loop containing nucleoside triphosphate hydrolases"/>
    <property type="match status" value="1"/>
</dbReference>
<accession>A0A3E0VQS2</accession>
<reference evidence="1 2" key="1">
    <citation type="submission" date="2017-04" db="EMBL/GenBank/DDBJ databases">
        <title>Comparative genome analysis of Subtercola boreus.</title>
        <authorList>
            <person name="Cho Y.-J."/>
            <person name="Cho A."/>
            <person name="Kim O.-S."/>
            <person name="Lee J.-I."/>
        </authorList>
    </citation>
    <scope>NUCLEOTIDE SEQUENCE [LARGE SCALE GENOMIC DNA]</scope>
    <source>
        <strain evidence="1 2">P27444</strain>
    </source>
</reference>
<dbReference type="Gene3D" id="3.40.50.300">
    <property type="entry name" value="P-loop containing nucleotide triphosphate hydrolases"/>
    <property type="match status" value="1"/>
</dbReference>